<accession>A0A365XVY4</accession>
<evidence type="ECO:0000256" key="5">
    <source>
        <dbReference type="ARBA" id="ARBA00022989"/>
    </source>
</evidence>
<protein>
    <recommendedName>
        <fullName evidence="10">DoxX family protein</fullName>
    </recommendedName>
</protein>
<evidence type="ECO:0008006" key="10">
    <source>
        <dbReference type="Google" id="ProtNLM"/>
    </source>
</evidence>
<evidence type="ECO:0000256" key="3">
    <source>
        <dbReference type="ARBA" id="ARBA00022475"/>
    </source>
</evidence>
<name>A0A365XVY4_9BACT</name>
<sequence>MMHKEIIPELLATDNSWTPLILRLTLGIVLFPHAVQKMFGWFRGPGLAGEMKFMTEVAGLPSSVAVMAIFVECAGMFCLLTGMATRIVAVALFGLFTGMIICIHRKNGFFMNWFGKLPAGQEGFEFHLLVLGICLVLMITGGGKSSMDSWWQEAAR</sequence>
<organism evidence="8 9">
    <name type="scientific">Chitinophaga flava</name>
    <dbReference type="NCBI Taxonomy" id="2259036"/>
    <lineage>
        <taxon>Bacteria</taxon>
        <taxon>Pseudomonadati</taxon>
        <taxon>Bacteroidota</taxon>
        <taxon>Chitinophagia</taxon>
        <taxon>Chitinophagales</taxon>
        <taxon>Chitinophagaceae</taxon>
        <taxon>Chitinophaga</taxon>
    </lineage>
</organism>
<dbReference type="GO" id="GO:0005886">
    <property type="term" value="C:plasma membrane"/>
    <property type="evidence" value="ECO:0007669"/>
    <property type="project" value="UniProtKB-SubCell"/>
</dbReference>
<proteinExistence type="inferred from homology"/>
<evidence type="ECO:0000256" key="2">
    <source>
        <dbReference type="ARBA" id="ARBA00006679"/>
    </source>
</evidence>
<dbReference type="InterPro" id="IPR051907">
    <property type="entry name" value="DoxX-like_oxidoreductase"/>
</dbReference>
<dbReference type="PANTHER" id="PTHR33452:SF1">
    <property type="entry name" value="INNER MEMBRANE PROTEIN YPHA-RELATED"/>
    <property type="match status" value="1"/>
</dbReference>
<feature type="transmembrane region" description="Helical" evidence="7">
    <location>
        <begin position="57"/>
        <end position="77"/>
    </location>
</feature>
<comment type="similarity">
    <text evidence="2">Belongs to the DoxX family.</text>
</comment>
<keyword evidence="6 7" id="KW-0472">Membrane</keyword>
<feature type="transmembrane region" description="Helical" evidence="7">
    <location>
        <begin position="83"/>
        <end position="103"/>
    </location>
</feature>
<evidence type="ECO:0000256" key="7">
    <source>
        <dbReference type="SAM" id="Phobius"/>
    </source>
</evidence>
<keyword evidence="9" id="KW-1185">Reference proteome</keyword>
<evidence type="ECO:0000256" key="4">
    <source>
        <dbReference type="ARBA" id="ARBA00022692"/>
    </source>
</evidence>
<evidence type="ECO:0000313" key="8">
    <source>
        <dbReference type="EMBL" id="RBL90171.1"/>
    </source>
</evidence>
<keyword evidence="3" id="KW-1003">Cell membrane</keyword>
<comment type="caution">
    <text evidence="8">The sequence shown here is derived from an EMBL/GenBank/DDBJ whole genome shotgun (WGS) entry which is preliminary data.</text>
</comment>
<evidence type="ECO:0000256" key="1">
    <source>
        <dbReference type="ARBA" id="ARBA00004651"/>
    </source>
</evidence>
<dbReference type="Pfam" id="PF07681">
    <property type="entry name" value="DoxX"/>
    <property type="match status" value="1"/>
</dbReference>
<feature type="transmembrane region" description="Helical" evidence="7">
    <location>
        <begin position="20"/>
        <end position="36"/>
    </location>
</feature>
<dbReference type="EMBL" id="QFFJ01000002">
    <property type="protein sequence ID" value="RBL90171.1"/>
    <property type="molecule type" value="Genomic_DNA"/>
</dbReference>
<evidence type="ECO:0000313" key="9">
    <source>
        <dbReference type="Proteomes" id="UP000253410"/>
    </source>
</evidence>
<dbReference type="OrthoDB" id="346004at2"/>
<dbReference type="Proteomes" id="UP000253410">
    <property type="component" value="Unassembled WGS sequence"/>
</dbReference>
<dbReference type="RefSeq" id="WP_113618922.1">
    <property type="nucleotide sequence ID" value="NZ_QFFJ01000002.1"/>
</dbReference>
<keyword evidence="5 7" id="KW-1133">Transmembrane helix</keyword>
<reference evidence="8 9" key="1">
    <citation type="submission" date="2018-05" db="EMBL/GenBank/DDBJ databases">
        <title>Chitinophaga sp. K3CV102501T nov., isolated from isolated from a monsoon evergreen broad-leaved forest soil.</title>
        <authorList>
            <person name="Lv Y."/>
        </authorList>
    </citation>
    <scope>NUCLEOTIDE SEQUENCE [LARGE SCALE GENOMIC DNA]</scope>
    <source>
        <strain evidence="8 9">GDMCC 1.1325</strain>
    </source>
</reference>
<dbReference type="PANTHER" id="PTHR33452">
    <property type="entry name" value="OXIDOREDUCTASE CATD-RELATED"/>
    <property type="match status" value="1"/>
</dbReference>
<evidence type="ECO:0000256" key="6">
    <source>
        <dbReference type="ARBA" id="ARBA00023136"/>
    </source>
</evidence>
<keyword evidence="4 7" id="KW-0812">Transmembrane</keyword>
<dbReference type="AlphaFoldDB" id="A0A365XVY4"/>
<gene>
    <name evidence="8" type="ORF">DF182_27270</name>
</gene>
<feature type="transmembrane region" description="Helical" evidence="7">
    <location>
        <begin position="124"/>
        <end position="143"/>
    </location>
</feature>
<dbReference type="InterPro" id="IPR032808">
    <property type="entry name" value="DoxX"/>
</dbReference>
<comment type="subcellular location">
    <subcellularLocation>
        <location evidence="1">Cell membrane</location>
        <topology evidence="1">Multi-pass membrane protein</topology>
    </subcellularLocation>
</comment>